<dbReference type="PROSITE" id="PS50111">
    <property type="entry name" value="CHEMOTAXIS_TRANSDUC_2"/>
    <property type="match status" value="1"/>
</dbReference>
<feature type="transmembrane region" description="Helical" evidence="11">
    <location>
        <begin position="204"/>
        <end position="223"/>
    </location>
</feature>
<evidence type="ECO:0000256" key="6">
    <source>
        <dbReference type="ARBA" id="ARBA00022989"/>
    </source>
</evidence>
<dbReference type="FunFam" id="1.10.287.950:FF:000001">
    <property type="entry name" value="Methyl-accepting chemotaxis sensory transducer"/>
    <property type="match status" value="1"/>
</dbReference>
<evidence type="ECO:0000256" key="10">
    <source>
        <dbReference type="PROSITE-ProRule" id="PRU00284"/>
    </source>
</evidence>
<evidence type="ECO:0000256" key="11">
    <source>
        <dbReference type="SAM" id="Phobius"/>
    </source>
</evidence>
<keyword evidence="4" id="KW-0997">Cell inner membrane</keyword>
<protein>
    <submittedName>
        <fullName evidence="13">Methyl-accepting chemotaxis protein</fullName>
    </submittedName>
</protein>
<evidence type="ECO:0000256" key="9">
    <source>
        <dbReference type="ARBA" id="ARBA00029447"/>
    </source>
</evidence>
<dbReference type="AlphaFoldDB" id="A0A494Y2R7"/>
<dbReference type="GO" id="GO:0006935">
    <property type="term" value="P:chemotaxis"/>
    <property type="evidence" value="ECO:0007669"/>
    <property type="project" value="UniProtKB-KW"/>
</dbReference>
<evidence type="ECO:0000256" key="4">
    <source>
        <dbReference type="ARBA" id="ARBA00022519"/>
    </source>
</evidence>
<evidence type="ECO:0000256" key="8">
    <source>
        <dbReference type="ARBA" id="ARBA00023224"/>
    </source>
</evidence>
<dbReference type="GO" id="GO:0007165">
    <property type="term" value="P:signal transduction"/>
    <property type="evidence" value="ECO:0007669"/>
    <property type="project" value="UniProtKB-KW"/>
</dbReference>
<dbReference type="GO" id="GO:0004888">
    <property type="term" value="F:transmembrane signaling receptor activity"/>
    <property type="evidence" value="ECO:0007669"/>
    <property type="project" value="InterPro"/>
</dbReference>
<comment type="caution">
    <text evidence="13">The sequence shown here is derived from an EMBL/GenBank/DDBJ whole genome shotgun (WGS) entry which is preliminary data.</text>
</comment>
<dbReference type="Pfam" id="PF02203">
    <property type="entry name" value="TarH"/>
    <property type="match status" value="1"/>
</dbReference>
<dbReference type="SMART" id="SM00283">
    <property type="entry name" value="MA"/>
    <property type="match status" value="1"/>
</dbReference>
<name>A0A494Y2R7_9BURK</name>
<keyword evidence="8 10" id="KW-0807">Transducer</keyword>
<evidence type="ECO:0000256" key="2">
    <source>
        <dbReference type="ARBA" id="ARBA00022475"/>
    </source>
</evidence>
<comment type="similarity">
    <text evidence="9">Belongs to the methyl-accepting chemotaxis (MCP) protein family.</text>
</comment>
<dbReference type="OrthoDB" id="9177860at2"/>
<evidence type="ECO:0000256" key="3">
    <source>
        <dbReference type="ARBA" id="ARBA00022500"/>
    </source>
</evidence>
<keyword evidence="2" id="KW-1003">Cell membrane</keyword>
<dbReference type="PANTHER" id="PTHR43531">
    <property type="entry name" value="PROTEIN ICFG"/>
    <property type="match status" value="1"/>
</dbReference>
<keyword evidence="6 11" id="KW-1133">Transmembrane helix</keyword>
<proteinExistence type="inferred from homology"/>
<keyword evidence="14" id="KW-1185">Reference proteome</keyword>
<keyword evidence="7 11" id="KW-0472">Membrane</keyword>
<keyword evidence="5 11" id="KW-0812">Transmembrane</keyword>
<evidence type="ECO:0000256" key="5">
    <source>
        <dbReference type="ARBA" id="ARBA00022692"/>
    </source>
</evidence>
<dbReference type="InterPro" id="IPR051310">
    <property type="entry name" value="MCP_chemotaxis"/>
</dbReference>
<dbReference type="EMBL" id="RBZU01000003">
    <property type="protein sequence ID" value="RKP56589.1"/>
    <property type="molecule type" value="Genomic_DNA"/>
</dbReference>
<reference evidence="13 14" key="1">
    <citation type="submission" date="2018-10" db="EMBL/GenBank/DDBJ databases">
        <title>Robbsia sp. DHC34, isolated from soil.</title>
        <authorList>
            <person name="Gao Z.-H."/>
            <person name="Qiu L.-H."/>
        </authorList>
    </citation>
    <scope>NUCLEOTIDE SEQUENCE [LARGE SCALE GENOMIC DNA]</scope>
    <source>
        <strain evidence="13 14">DHC34</strain>
    </source>
</reference>
<dbReference type="Proteomes" id="UP000270342">
    <property type="component" value="Unassembled WGS sequence"/>
</dbReference>
<dbReference type="PRINTS" id="PR00260">
    <property type="entry name" value="CHEMTRNSDUCR"/>
</dbReference>
<dbReference type="InterPro" id="IPR003122">
    <property type="entry name" value="Tar_rcpt_lig-bd"/>
</dbReference>
<dbReference type="Pfam" id="PF00015">
    <property type="entry name" value="MCPsignal"/>
    <property type="match status" value="1"/>
</dbReference>
<feature type="domain" description="Methyl-accepting transducer" evidence="12">
    <location>
        <begin position="284"/>
        <end position="499"/>
    </location>
</feature>
<accession>A0A494Y2R7</accession>
<evidence type="ECO:0000313" key="13">
    <source>
        <dbReference type="EMBL" id="RKP56589.1"/>
    </source>
</evidence>
<comment type="subcellular location">
    <subcellularLocation>
        <location evidence="1">Cell inner membrane</location>
        <topology evidence="1">Multi-pass membrane protein</topology>
    </subcellularLocation>
</comment>
<dbReference type="PANTHER" id="PTHR43531:SF11">
    <property type="entry name" value="METHYL-ACCEPTING CHEMOTAXIS PROTEIN 3"/>
    <property type="match status" value="1"/>
</dbReference>
<evidence type="ECO:0000259" key="12">
    <source>
        <dbReference type="PROSITE" id="PS50111"/>
    </source>
</evidence>
<dbReference type="SUPFAM" id="SSF58104">
    <property type="entry name" value="Methyl-accepting chemotaxis protein (MCP) signaling domain"/>
    <property type="match status" value="1"/>
</dbReference>
<organism evidence="13 14">
    <name type="scientific">Pararobbsia silviterrae</name>
    <dbReference type="NCBI Taxonomy" id="1792498"/>
    <lineage>
        <taxon>Bacteria</taxon>
        <taxon>Pseudomonadati</taxon>
        <taxon>Pseudomonadota</taxon>
        <taxon>Betaproteobacteria</taxon>
        <taxon>Burkholderiales</taxon>
        <taxon>Burkholderiaceae</taxon>
        <taxon>Pararobbsia</taxon>
    </lineage>
</organism>
<dbReference type="GO" id="GO:0005886">
    <property type="term" value="C:plasma membrane"/>
    <property type="evidence" value="ECO:0007669"/>
    <property type="project" value="UniProtKB-SubCell"/>
</dbReference>
<evidence type="ECO:0000256" key="7">
    <source>
        <dbReference type="ARBA" id="ARBA00023136"/>
    </source>
</evidence>
<dbReference type="CDD" id="cd11386">
    <property type="entry name" value="MCP_signal"/>
    <property type="match status" value="1"/>
</dbReference>
<gene>
    <name evidence="13" type="ORF">D7S86_09495</name>
</gene>
<dbReference type="RefSeq" id="WP_121085732.1">
    <property type="nucleotide sequence ID" value="NZ_RBZU01000003.1"/>
</dbReference>
<sequence length="565" mass="60481">MFEKMSLKVKIVLLLTIGVLATLSVVAIALLGLRTDGERLDDVGRNRLPSVEGLQMMNEAQTAIRSSYRAMDSVADHPEEYDVVPHEIQRLHDSWARADKGWAIYEPLPQEPEEAVVWKQFAKDWATWKDGEQKMEDIAQSIQHADVASKKDLFLKLHQALIENGDNFHTAEDGLAKLVQLNVQYGSDSTKAAEDAAAHALTQMYTVAAVSLLILIALGLYTLSAIMRQLGGDPAYAADIVRKIAEGDLGVTVVTRENDRSSMLFAVKEMVTRLAQVVSEVNSSASSLTLASTQLSDTAQALSQAASEQAAGVEETSASLEEMTASIAQNTENARITDGMATKAANEAAEGGEAVKQTVSAMKQIANKIGIIDDIAYQTNLLALNAAIEAARAGEHGKGFAVVAAEVRKLAERSQVAAQEISEVASGSVELAERAGQLLDTMVPNIRKTSELVQEITAASEEQTTGVSQINTAVVQLSDTTQQNASSSEELAATAEEMNGQAAQLQESIAFFKLAGMPARRVPPAIEKRVRPAAKPSATVARAKAPAPVLDLGTSDLDESQFVKF</sequence>
<dbReference type="InterPro" id="IPR004090">
    <property type="entry name" value="Chemotax_Me-accpt_rcpt"/>
</dbReference>
<evidence type="ECO:0000313" key="14">
    <source>
        <dbReference type="Proteomes" id="UP000270342"/>
    </source>
</evidence>
<keyword evidence="3" id="KW-0145">Chemotaxis</keyword>
<dbReference type="InterPro" id="IPR004089">
    <property type="entry name" value="MCPsignal_dom"/>
</dbReference>
<evidence type="ECO:0000256" key="1">
    <source>
        <dbReference type="ARBA" id="ARBA00004429"/>
    </source>
</evidence>
<dbReference type="Gene3D" id="1.10.287.950">
    <property type="entry name" value="Methyl-accepting chemotaxis protein"/>
    <property type="match status" value="1"/>
</dbReference>